<accession>A0A084TMC1</accession>
<dbReference type="EMBL" id="JPFK01000003">
    <property type="protein sequence ID" value="KFB01857.1"/>
    <property type="molecule type" value="Genomic_DNA"/>
</dbReference>
<dbReference type="InterPro" id="IPR026341">
    <property type="entry name" value="T9SS_type_B"/>
</dbReference>
<dbReference type="Proteomes" id="UP000028521">
    <property type="component" value="Unassembled WGS sequence"/>
</dbReference>
<evidence type="ECO:0000256" key="1">
    <source>
        <dbReference type="ARBA" id="ARBA00023157"/>
    </source>
</evidence>
<evidence type="ECO:0000313" key="5">
    <source>
        <dbReference type="Proteomes" id="UP000028521"/>
    </source>
</evidence>
<feature type="domain" description="CUB" evidence="2">
    <location>
        <begin position="9"/>
        <end position="125"/>
    </location>
</feature>
<feature type="domain" description="PKD" evidence="3">
    <location>
        <begin position="152"/>
        <end position="221"/>
    </location>
</feature>
<dbReference type="CDD" id="cd00146">
    <property type="entry name" value="PKD"/>
    <property type="match status" value="1"/>
</dbReference>
<dbReference type="eggNOG" id="COG4935">
    <property type="taxonomic scope" value="Bacteria"/>
</dbReference>
<dbReference type="InterPro" id="IPR022409">
    <property type="entry name" value="PKD/Chitinase_dom"/>
</dbReference>
<dbReference type="Pfam" id="PF00431">
    <property type="entry name" value="CUB"/>
    <property type="match status" value="1"/>
</dbReference>
<reference evidence="5" key="2">
    <citation type="submission" date="2014-07" db="EMBL/GenBank/DDBJ databases">
        <title>Genome sequence of Mangrovimonas yunxiaonensis.</title>
        <authorList>
            <person name="Li Y."/>
            <person name="Zheng T."/>
        </authorList>
    </citation>
    <scope>NUCLEOTIDE SEQUENCE [LARGE SCALE GENOMIC DNA]</scope>
    <source>
        <strain evidence="5">LY01</strain>
    </source>
</reference>
<dbReference type="InterPro" id="IPR000601">
    <property type="entry name" value="PKD_dom"/>
</dbReference>
<dbReference type="NCBIfam" id="NF038133">
    <property type="entry name" value="choice_anch_L"/>
    <property type="match status" value="1"/>
</dbReference>
<dbReference type="InterPro" id="IPR049804">
    <property type="entry name" value="Choice_anch_L"/>
</dbReference>
<proteinExistence type="predicted"/>
<reference evidence="4 5" key="1">
    <citation type="journal article" date="2014" name="Genome Announc.">
        <title>Draft Genome Sequence of the Algicidal Bacterium Mangrovimonas yunxiaonensis Strain LY01.</title>
        <authorList>
            <person name="Li Y."/>
            <person name="Zhu H."/>
            <person name="Li C."/>
            <person name="Zhang H."/>
            <person name="Chen Z."/>
            <person name="Zheng W."/>
            <person name="Xu H."/>
            <person name="Zheng T."/>
        </authorList>
    </citation>
    <scope>NUCLEOTIDE SEQUENCE [LARGE SCALE GENOMIC DNA]</scope>
    <source>
        <strain evidence="4 5">LY01</strain>
    </source>
</reference>
<dbReference type="InterPro" id="IPR035986">
    <property type="entry name" value="PKD_dom_sf"/>
</dbReference>
<evidence type="ECO:0000259" key="3">
    <source>
        <dbReference type="PROSITE" id="PS50093"/>
    </source>
</evidence>
<dbReference type="InterPro" id="IPR013783">
    <property type="entry name" value="Ig-like_fold"/>
</dbReference>
<dbReference type="SMART" id="SM00089">
    <property type="entry name" value="PKD"/>
    <property type="match status" value="3"/>
</dbReference>
<evidence type="ECO:0000259" key="2">
    <source>
        <dbReference type="PROSITE" id="PS01180"/>
    </source>
</evidence>
<sequence>MQSGTFNQCSGMFYDSGGPGATTDSGFFYQNDENYVMTICPDASGDFIQLTFTEFATQLGVDTLTIYDGDDVTAPLIGVFSGGSPADNPGVITASQTNPTGCLTIEFVSDSNFNGPGWAAEILCGTACQDITASIDSTTPAAVDGVIEILPGETVDFSGSGTFSDDSTGATYTWNFGEGGPQNGQNVSHTYNTSGVYTVTLTVADPNPTGCSDTTTVEVHVLSDFVTVDTNAYTELQLVEDVLINSGCASIANLAYQGGANSQGIAYFNKSGSDFPFQEGIILCTAPAEDAEGPATGTMAAGNWAGDADLFNYMQGLGIDPGLTSYNDAAWMEFDFIPLANEISFNFLFASDEYGGYQCQFSDAFAFFLTDLSTGVTTNLALVPGTTDPVSVITVRDNAHNPGCASVNPEFFDVYYGGTGALAATAPINFNGQTVPMTASSTVVPNNTYRIKLVVADRNDSILNSAVFLEGGSFNLGGDLGDDITIAASNTVCYGDSIVLDTEIVGADGSHIWYLGDDVIPGESNSTLTVTEPGDYTVEVVLSADCQMTDTVSVEFYPNPIIESLNNLFLCNPGAAPYIFDLTENTPLAIGSQPNAADFEVTYHNDLTEAETDVAAITTPDNYSGTDGEIIYIRIDYPGSDCYETSSFTLNITPEPTINPVGDLVQCDDPSSDGIADFDLESQSATILGAQPSSDFVVTYYDSQTSADAGTGWLSSPFASSGQPIWVRVELASDASCSNVSVGPLFNLVLNPVPEILPETQTICDNVAPGDDGFGTFDLTLSEGGILNGLIAADHAITYYEDETDAETGPGTPSEILTPTAYTNTTATTQTVYVRVENITTNCHSVTELALQVDPLPVITALSTNTDICSGADAIFTITGAPGDVVDYTVNGGATQQVTLDATTGEGVVTVAGATMDQTITLTQVTNPTTTCSSSLTDTATVTIVPLPSITSLTTNTDICSGSDAIFTITGTPDDVVDYTINGGATQQVTLDATTGEGLVTIAGAVSDQTITLELVTSPAGCSTPLTDTATITVNPNPTATVVANGDICPNGDASFTITGDAGDVVDYNINGGGSVQVTLDAAGEAIVTAAAVTVDQVLTLEQVENLGTTCLSMLTASATVVVNPLPTLVAPTPLAVCDDNIPDGITEMNLTVKNNEITGGNAGYVVTYHNDLASAQIGTPEVAPSAAAYIGTNGEVVHVRVENAATGCFDTTTLTLEVVGAPAANVPADLEYCDPDNDGLGIFDLDSTINEITGGDPTLDVTFHLTPEDAANDVLPQSSPLSNVVNQTIHVRVDYVNGATNCPTIVTLNLVVLPTPEIADPEPYELCDDDGTADGMTTFALPTMDAEILDGLNAADYEVTYYSLVSDAEIGTTAPSYIATPGAYTSGTTTLGVRVENLATGCYSTTTLDLIVNPLPVPVTTVEALSLAICDDTDANDAIATFDLSGQSGTITGGVSNWAVDYYETLADVQSDTPIADYTAYTNPMPAPMTIWVKVTNTDTGCFDLTTLTLEVDPLPTPADSADLSPIELCDDNTPGDLVETFDLTINEQAVLNGEPNVTVSYHTTFSGAASGDSSIADPTAYQNTDPAETIYVRVTNTGDPNNANDMGTGCYNITSFEIMVHPLPDATAVLEDMIACEDNTDGIYTFDLTVQDAIALNGQSATDFAVTYYETLAAAESGLGGIATPSAYANNNANPQEIFVAIRNLTTGCDVVATSFFVEVQEAANANALMPLVSCDDNMEFDGNPSNDSVMFDLTTQDATVLGAQAATDYTVTYYESEADALAGSNAIAGATSYFNTVNPQTIWVRVDNDTRPEDICYEVTSFDLQVNPVPAFVLEDTYVLCVGTNGTEVINVPVMDTGLDATLYAFEWTEAGDPATVLSTDPSYEPLIGGTYTVYVEDLATGCNSSLTTTVIESAPPAVTAEVATEAFADTHVVVATATGNSIYEFSIDHGPWVSNGTNTYTFTDVAFGEHEIMVRDANGCGVSSTTVFVMDYPLYFTPNNDGYNDTWQIAGIGNQLNAKIYIFDRYGKLLKQLSPTGAGWDGTFNGEHMPSNDYWFTVEYREPGDISGNTKEFKAHFTLKR</sequence>
<dbReference type="Gene3D" id="2.60.40.10">
    <property type="entry name" value="Immunoglobulins"/>
    <property type="match status" value="1"/>
</dbReference>
<dbReference type="InterPro" id="IPR000859">
    <property type="entry name" value="CUB_dom"/>
</dbReference>
<dbReference type="CDD" id="cd00041">
    <property type="entry name" value="CUB"/>
    <property type="match status" value="1"/>
</dbReference>
<dbReference type="Pfam" id="PF13585">
    <property type="entry name" value="CHU_C"/>
    <property type="match status" value="1"/>
</dbReference>
<name>A0A084TMC1_9FLAO</name>
<organism evidence="4 5">
    <name type="scientific">Mangrovimonas yunxiaonensis</name>
    <dbReference type="NCBI Taxonomy" id="1197477"/>
    <lineage>
        <taxon>Bacteria</taxon>
        <taxon>Pseudomonadati</taxon>
        <taxon>Bacteroidota</taxon>
        <taxon>Flavobacteriia</taxon>
        <taxon>Flavobacteriales</taxon>
        <taxon>Flavobacteriaceae</taxon>
        <taxon>Mangrovimonas</taxon>
    </lineage>
</organism>
<protein>
    <recommendedName>
        <fullName evidence="6">PKD domain-containing protein</fullName>
    </recommendedName>
</protein>
<keyword evidence="1" id="KW-1015">Disulfide bond</keyword>
<dbReference type="Pfam" id="PF18911">
    <property type="entry name" value="PKD_4"/>
    <property type="match status" value="1"/>
</dbReference>
<dbReference type="NCBIfam" id="TIGR04131">
    <property type="entry name" value="Bac_Flav_CTERM"/>
    <property type="match status" value="1"/>
</dbReference>
<evidence type="ECO:0000313" key="4">
    <source>
        <dbReference type="EMBL" id="KFB01857.1"/>
    </source>
</evidence>
<evidence type="ECO:0008006" key="6">
    <source>
        <dbReference type="Google" id="ProtNLM"/>
    </source>
</evidence>
<dbReference type="SUPFAM" id="SSF49854">
    <property type="entry name" value="Spermadhesin, CUB domain"/>
    <property type="match status" value="1"/>
</dbReference>
<gene>
    <name evidence="4" type="ORF">IA57_03005</name>
</gene>
<dbReference type="Gene3D" id="2.60.120.290">
    <property type="entry name" value="Spermadhesin, CUB domain"/>
    <property type="match status" value="1"/>
</dbReference>
<comment type="caution">
    <text evidence="4">The sequence shown here is derived from an EMBL/GenBank/DDBJ whole genome shotgun (WGS) entry which is preliminary data.</text>
</comment>
<dbReference type="PROSITE" id="PS01180">
    <property type="entry name" value="CUB"/>
    <property type="match status" value="1"/>
</dbReference>
<dbReference type="InterPro" id="IPR035914">
    <property type="entry name" value="Sperma_CUB_dom_sf"/>
</dbReference>
<dbReference type="SUPFAM" id="SSF49299">
    <property type="entry name" value="PKD domain"/>
    <property type="match status" value="1"/>
</dbReference>
<keyword evidence="5" id="KW-1185">Reference proteome</keyword>
<dbReference type="PROSITE" id="PS50093">
    <property type="entry name" value="PKD"/>
    <property type="match status" value="1"/>
</dbReference>
<dbReference type="STRING" id="1197477.IA57_03005"/>
<dbReference type="eggNOG" id="COG3291">
    <property type="taxonomic scope" value="Bacteria"/>
</dbReference>
<dbReference type="eggNOG" id="COG4932">
    <property type="taxonomic scope" value="Bacteria"/>
</dbReference>